<keyword evidence="3" id="KW-1185">Reference proteome</keyword>
<organism evidence="2 3">
    <name type="scientific">Aliibacillus thermotolerans</name>
    <dbReference type="NCBI Taxonomy" id="1834418"/>
    <lineage>
        <taxon>Bacteria</taxon>
        <taxon>Bacillati</taxon>
        <taxon>Bacillota</taxon>
        <taxon>Bacilli</taxon>
        <taxon>Bacillales</taxon>
        <taxon>Bacillaceae</taxon>
        <taxon>Aliibacillus</taxon>
    </lineage>
</organism>
<evidence type="ECO:0000313" key="2">
    <source>
        <dbReference type="EMBL" id="MFC5629253.1"/>
    </source>
</evidence>
<keyword evidence="1" id="KW-0472">Membrane</keyword>
<reference evidence="3" key="1">
    <citation type="journal article" date="2019" name="Int. J. Syst. Evol. Microbiol.">
        <title>The Global Catalogue of Microorganisms (GCM) 10K type strain sequencing project: providing services to taxonomists for standard genome sequencing and annotation.</title>
        <authorList>
            <consortium name="The Broad Institute Genomics Platform"/>
            <consortium name="The Broad Institute Genome Sequencing Center for Infectious Disease"/>
            <person name="Wu L."/>
            <person name="Ma J."/>
        </authorList>
    </citation>
    <scope>NUCLEOTIDE SEQUENCE [LARGE SCALE GENOMIC DNA]</scope>
    <source>
        <strain evidence="3">CGMCC 1.15790</strain>
    </source>
</reference>
<proteinExistence type="predicted"/>
<protein>
    <submittedName>
        <fullName evidence="2">Stressosome-associated protein Prli42</fullName>
    </submittedName>
</protein>
<gene>
    <name evidence="2" type="primary">prli42</name>
    <name evidence="2" type="ORF">ACFPTR_10300</name>
</gene>
<comment type="caution">
    <text evidence="2">The sequence shown here is derived from an EMBL/GenBank/DDBJ whole genome shotgun (WGS) entry which is preliminary data.</text>
</comment>
<dbReference type="Proteomes" id="UP001596143">
    <property type="component" value="Unassembled WGS sequence"/>
</dbReference>
<accession>A0ABW0U7Z0</accession>
<evidence type="ECO:0000313" key="3">
    <source>
        <dbReference type="Proteomes" id="UP001596143"/>
    </source>
</evidence>
<keyword evidence="1" id="KW-1133">Transmembrane helix</keyword>
<dbReference type="InterPro" id="IPR049722">
    <property type="entry name" value="Prli42-like"/>
</dbReference>
<evidence type="ECO:0000256" key="1">
    <source>
        <dbReference type="SAM" id="Phobius"/>
    </source>
</evidence>
<dbReference type="RefSeq" id="WP_270898547.1">
    <property type="nucleotide sequence ID" value="NZ_JBHSPF010000055.1"/>
</dbReference>
<name>A0ABW0U7Z0_9BACI</name>
<keyword evidence="1" id="KW-0812">Transmembrane</keyword>
<feature type="transmembrane region" description="Helical" evidence="1">
    <location>
        <begin position="9"/>
        <end position="29"/>
    </location>
</feature>
<dbReference type="EMBL" id="JBHSPF010000055">
    <property type="protein sequence ID" value="MFC5629253.1"/>
    <property type="molecule type" value="Genomic_DNA"/>
</dbReference>
<dbReference type="NCBIfam" id="NF033880">
    <property type="entry name" value="Prli42"/>
    <property type="match status" value="1"/>
</dbReference>
<sequence length="30" mass="3394">MPKRFQRIIIYIMIITLVVGTLLTGAATFL</sequence>